<protein>
    <submittedName>
        <fullName evidence="3">DUF725 domain-containing protein</fullName>
    </submittedName>
</protein>
<dbReference type="STRING" id="6313.A0A0K0DP57"/>
<dbReference type="Proteomes" id="UP000035642">
    <property type="component" value="Unassembled WGS sequence"/>
</dbReference>
<evidence type="ECO:0000313" key="3">
    <source>
        <dbReference type="WBParaSite" id="ACAC_0001354601-mRNA-1"/>
    </source>
</evidence>
<reference evidence="3" key="2">
    <citation type="submission" date="2017-02" db="UniProtKB">
        <authorList>
            <consortium name="WormBaseParasite"/>
        </authorList>
    </citation>
    <scope>IDENTIFICATION</scope>
</reference>
<proteinExistence type="predicted"/>
<evidence type="ECO:0000313" key="2">
    <source>
        <dbReference type="Proteomes" id="UP000035642"/>
    </source>
</evidence>
<keyword evidence="2" id="KW-1185">Reference proteome</keyword>
<evidence type="ECO:0000256" key="1">
    <source>
        <dbReference type="SAM" id="MobiDB-lite"/>
    </source>
</evidence>
<accession>A0A0K0DP57</accession>
<dbReference type="WBParaSite" id="ACAC_0001354601-mRNA-1">
    <property type="protein sequence ID" value="ACAC_0001354601-mRNA-1"/>
    <property type="gene ID" value="ACAC_0001354601"/>
</dbReference>
<feature type="region of interest" description="Disordered" evidence="1">
    <location>
        <begin position="221"/>
        <end position="276"/>
    </location>
</feature>
<feature type="compositionally biased region" description="Low complexity" evidence="1">
    <location>
        <begin position="241"/>
        <end position="266"/>
    </location>
</feature>
<organism evidence="2 3">
    <name type="scientific">Angiostrongylus cantonensis</name>
    <name type="common">Rat lungworm</name>
    <dbReference type="NCBI Taxonomy" id="6313"/>
    <lineage>
        <taxon>Eukaryota</taxon>
        <taxon>Metazoa</taxon>
        <taxon>Ecdysozoa</taxon>
        <taxon>Nematoda</taxon>
        <taxon>Chromadorea</taxon>
        <taxon>Rhabditida</taxon>
        <taxon>Rhabditina</taxon>
        <taxon>Rhabditomorpha</taxon>
        <taxon>Strongyloidea</taxon>
        <taxon>Metastrongylidae</taxon>
        <taxon>Angiostrongylus</taxon>
    </lineage>
</organism>
<reference evidence="2" key="1">
    <citation type="submission" date="2012-09" db="EMBL/GenBank/DDBJ databases">
        <authorList>
            <person name="Martin A.A."/>
        </authorList>
    </citation>
    <scope>NUCLEOTIDE SEQUENCE</scope>
</reference>
<dbReference type="AlphaFoldDB" id="A0A0K0DP57"/>
<sequence length="321" mass="34988">MDGCSISTQICSSPEQTALKKMIEQLCATRQAYDIYKSCLRSVVSSQQGTSCMSKFMSSSQLNQCSTIQYVATCMARQVRDSCGDDALTYTFAAMNDYAQMIDKQCVIDKPVVSIATGCSEQDMITYLSSGQKCISGMASIDPIAADAPKKMCEALNSILTCAGNDIEKECGYDALLHVYEQHIQWAQAYNKSCVIQSPEPRSVSANTLDKSRDVEPLHVVRDETTPYSVPQKDPTPTVLTSDSETSPTSPTIVTTTSSEQPMTTTHQEDATAAGKGEVDNLSQLKEQVEAYGLVVNDLDFSLHIIEFYATMTESPTMIAP</sequence>
<name>A0A0K0DP57_ANGCA</name>